<reference evidence="7 8" key="1">
    <citation type="submission" date="2014-06" db="EMBL/GenBank/DDBJ databases">
        <title>Evolutionary Origins and Diversification of the Mycorrhizal Mutualists.</title>
        <authorList>
            <consortium name="DOE Joint Genome Institute"/>
            <consortium name="Mycorrhizal Genomics Consortium"/>
            <person name="Kohler A."/>
            <person name="Kuo A."/>
            <person name="Nagy L.G."/>
            <person name="Floudas D."/>
            <person name="Copeland A."/>
            <person name="Barry K.W."/>
            <person name="Cichocki N."/>
            <person name="Veneault-Fourrey C."/>
            <person name="LaButti K."/>
            <person name="Lindquist E.A."/>
            <person name="Lipzen A."/>
            <person name="Lundell T."/>
            <person name="Morin E."/>
            <person name="Murat C."/>
            <person name="Riley R."/>
            <person name="Ohm R."/>
            <person name="Sun H."/>
            <person name="Tunlid A."/>
            <person name="Henrissat B."/>
            <person name="Grigoriev I.V."/>
            <person name="Hibbett D.S."/>
            <person name="Martin F."/>
        </authorList>
    </citation>
    <scope>NUCLEOTIDE SEQUENCE [LARGE SCALE GENOMIC DNA]</scope>
    <source>
        <strain evidence="7 8">FD-325 SS-3</strain>
    </source>
</reference>
<feature type="region of interest" description="Disordered" evidence="4">
    <location>
        <begin position="20"/>
        <end position="40"/>
    </location>
</feature>
<dbReference type="GO" id="GO:0008252">
    <property type="term" value="F:nucleotidase activity"/>
    <property type="evidence" value="ECO:0007669"/>
    <property type="project" value="InterPro"/>
</dbReference>
<protein>
    <recommendedName>
        <fullName evidence="6">Survival protein SurE-like phosphatase/nucleotidase domain-containing protein</fullName>
    </recommendedName>
</protein>
<keyword evidence="3" id="KW-0378">Hydrolase</keyword>
<evidence type="ECO:0000313" key="8">
    <source>
        <dbReference type="Proteomes" id="UP000053263"/>
    </source>
</evidence>
<dbReference type="EMBL" id="KN832572">
    <property type="protein sequence ID" value="KII84069.1"/>
    <property type="molecule type" value="Genomic_DNA"/>
</dbReference>
<dbReference type="Pfam" id="PF01975">
    <property type="entry name" value="SurE"/>
    <property type="match status" value="1"/>
</dbReference>
<dbReference type="HOGENOM" id="CLU_045192_0_1_1"/>
<keyword evidence="5" id="KW-0732">Signal</keyword>
<dbReference type="Gene3D" id="3.40.1210.10">
    <property type="entry name" value="Survival protein SurE-like phosphatase/nucleotidase"/>
    <property type="match status" value="1"/>
</dbReference>
<dbReference type="AlphaFoldDB" id="A0A0C9T413"/>
<evidence type="ECO:0000256" key="5">
    <source>
        <dbReference type="SAM" id="SignalP"/>
    </source>
</evidence>
<dbReference type="PANTHER" id="PTHR30457">
    <property type="entry name" value="5'-NUCLEOTIDASE SURE"/>
    <property type="match status" value="1"/>
</dbReference>
<dbReference type="PANTHER" id="PTHR30457:SF0">
    <property type="entry name" value="PHOSPHATASE, PUTATIVE (AFU_ORTHOLOGUE AFUA_4G01070)-RELATED"/>
    <property type="match status" value="1"/>
</dbReference>
<evidence type="ECO:0000256" key="2">
    <source>
        <dbReference type="ARBA" id="ARBA00022723"/>
    </source>
</evidence>
<evidence type="ECO:0000256" key="4">
    <source>
        <dbReference type="SAM" id="MobiDB-lite"/>
    </source>
</evidence>
<evidence type="ECO:0000256" key="1">
    <source>
        <dbReference type="ARBA" id="ARBA00011062"/>
    </source>
</evidence>
<dbReference type="InterPro" id="IPR002828">
    <property type="entry name" value="SurE-like_Pase/nucleotidase"/>
</dbReference>
<dbReference type="SUPFAM" id="SSF64167">
    <property type="entry name" value="SurE-like"/>
    <property type="match status" value="1"/>
</dbReference>
<feature type="chain" id="PRO_5002213466" description="Survival protein SurE-like phosphatase/nucleotidase domain-containing protein" evidence="5">
    <location>
        <begin position="20"/>
        <end position="330"/>
    </location>
</feature>
<keyword evidence="2" id="KW-0479">Metal-binding</keyword>
<dbReference type="InterPro" id="IPR030048">
    <property type="entry name" value="SurE"/>
</dbReference>
<evidence type="ECO:0000313" key="7">
    <source>
        <dbReference type="EMBL" id="KII84069.1"/>
    </source>
</evidence>
<sequence length="330" mass="34266">MFVAHWSEIVLAFAAVAAASPNRPGPPASPGWPGSPGHGNGVKVLLTNDDGWAELNIRAQNDALIAAGYNVVLSAPAENKSGTGSSTATPTVLNQTCEFNTCPVGSPPTGFNASNPRLNYVNAYPVDSARFGIQKLAPKFFWSKPDLVFSGFNVGSNLGPVIQISGTVGAACEAAKEGVPSIAFSAASGDQLSYTTLANKTAPSTLAARLYSALGIKFVDALLSSHSHGPILPPNVTVNVNYPATNASVCSQEKDFKYIFTRVLPDAGAVDVKTCGGTTLPDETTVVETLGAGCYVSVSVFNATTKADVNAETQEFVLRKLGKLLTCLPK</sequence>
<dbReference type="OrthoDB" id="4018688at2759"/>
<accession>A0A0C9T413</accession>
<comment type="similarity">
    <text evidence="1">Belongs to the SurE nucleotidase family.</text>
</comment>
<evidence type="ECO:0000256" key="3">
    <source>
        <dbReference type="ARBA" id="ARBA00022801"/>
    </source>
</evidence>
<keyword evidence="8" id="KW-1185">Reference proteome</keyword>
<feature type="signal peptide" evidence="5">
    <location>
        <begin position="1"/>
        <end position="19"/>
    </location>
</feature>
<organism evidence="7 8">
    <name type="scientific">Plicaturopsis crispa FD-325 SS-3</name>
    <dbReference type="NCBI Taxonomy" id="944288"/>
    <lineage>
        <taxon>Eukaryota</taxon>
        <taxon>Fungi</taxon>
        <taxon>Dikarya</taxon>
        <taxon>Basidiomycota</taxon>
        <taxon>Agaricomycotina</taxon>
        <taxon>Agaricomycetes</taxon>
        <taxon>Agaricomycetidae</taxon>
        <taxon>Amylocorticiales</taxon>
        <taxon>Amylocorticiaceae</taxon>
        <taxon>Plicatura</taxon>
        <taxon>Plicaturopsis crispa</taxon>
    </lineage>
</organism>
<feature type="domain" description="Survival protein SurE-like phosphatase/nucleotidase" evidence="6">
    <location>
        <begin position="44"/>
        <end position="248"/>
    </location>
</feature>
<dbReference type="InterPro" id="IPR036523">
    <property type="entry name" value="SurE-like_sf"/>
</dbReference>
<name>A0A0C9T413_PLICR</name>
<proteinExistence type="inferred from homology"/>
<gene>
    <name evidence="7" type="ORF">PLICRDRAFT_46398</name>
</gene>
<dbReference type="Proteomes" id="UP000053263">
    <property type="component" value="Unassembled WGS sequence"/>
</dbReference>
<dbReference type="GO" id="GO:0046872">
    <property type="term" value="F:metal ion binding"/>
    <property type="evidence" value="ECO:0007669"/>
    <property type="project" value="UniProtKB-KW"/>
</dbReference>
<evidence type="ECO:0000259" key="6">
    <source>
        <dbReference type="Pfam" id="PF01975"/>
    </source>
</evidence>